<dbReference type="AlphaFoldDB" id="A0A678T8W3"/>
<organism evidence="2">
    <name type="scientific">Saccharum spontaneum</name>
    <name type="common">Wild sugarcane</name>
    <dbReference type="NCBI Taxonomy" id="62335"/>
    <lineage>
        <taxon>Eukaryota</taxon>
        <taxon>Viridiplantae</taxon>
        <taxon>Streptophyta</taxon>
        <taxon>Embryophyta</taxon>
        <taxon>Tracheophyta</taxon>
        <taxon>Spermatophyta</taxon>
        <taxon>Magnoliopsida</taxon>
        <taxon>Liliopsida</taxon>
        <taxon>Poales</taxon>
        <taxon>Poaceae</taxon>
        <taxon>PACMAD clade</taxon>
        <taxon>Panicoideae</taxon>
        <taxon>Andropogonodae</taxon>
        <taxon>Andropogoneae</taxon>
        <taxon>Saccharinae</taxon>
        <taxon>Saccharum</taxon>
        <taxon>Saccharum officinarum species complex</taxon>
    </lineage>
</organism>
<feature type="compositionally biased region" description="Polar residues" evidence="1">
    <location>
        <begin position="42"/>
        <end position="52"/>
    </location>
</feature>
<name>A0A678T8W3_SACSP</name>
<sequence length="265" mass="28973">MPRHSNPWSPRKRPRAAADHSSFRLSERAINLSSVVSLSSSANTSKQRQSSTMRREGRQHGWVFTVDRSAVDPEGKCRSRAVQVEGAAAANGGFVRAPRRPTNHSKPAVGRAYKGHIGKGSEAGSGRGGRHKFKHDEVKMYYLDLEGADDGGAVDVTMRREGRQHGWVFTVDPSLVDAEGKQCRSRAVQVEGAAAANGGFVRAPRKPTNHSKPAVGRAYKALIGKGEAGSGRGRHKFKHDEAKMYYLYLEGADDAYADAMLEFDW</sequence>
<feature type="region of interest" description="Disordered" evidence="1">
    <location>
        <begin position="1"/>
        <end position="24"/>
    </location>
</feature>
<feature type="region of interest" description="Disordered" evidence="1">
    <location>
        <begin position="36"/>
        <end position="59"/>
    </location>
</feature>
<dbReference type="EMBL" id="MH182541">
    <property type="protein sequence ID" value="AWA44918.1"/>
    <property type="molecule type" value="Genomic_DNA"/>
</dbReference>
<reference evidence="2" key="1">
    <citation type="submission" date="2018-04" db="EMBL/GenBank/DDBJ databases">
        <title>Comparative Analysis of Homologous Sequences of Saccharum officinarum and Saccharum spontaneum Reveals Independent Polyploidization Events.</title>
        <authorList>
            <person name="Sharma A."/>
            <person name="Song J."/>
            <person name="Lin Q."/>
            <person name="Singh R."/>
            <person name="Ramos N."/>
            <person name="Wang K."/>
            <person name="Zhang J."/>
            <person name="Ming R."/>
            <person name="Yu Q."/>
        </authorList>
    </citation>
    <scope>NUCLEOTIDE SEQUENCE</scope>
</reference>
<protein>
    <submittedName>
        <fullName evidence="2">Uncharacterized protein</fullName>
    </submittedName>
</protein>
<dbReference type="PANTHER" id="PTHR34278:SF11">
    <property type="entry name" value="OS01G0510200 PROTEIN"/>
    <property type="match status" value="1"/>
</dbReference>
<evidence type="ECO:0000313" key="2">
    <source>
        <dbReference type="EMBL" id="AWA44918.1"/>
    </source>
</evidence>
<feature type="region of interest" description="Disordered" evidence="1">
    <location>
        <begin position="94"/>
        <end position="131"/>
    </location>
</feature>
<dbReference type="PANTHER" id="PTHR34278">
    <property type="entry name" value="PROTEIN THI031, PUTATIVE-RELATED"/>
    <property type="match status" value="1"/>
</dbReference>
<evidence type="ECO:0000256" key="1">
    <source>
        <dbReference type="SAM" id="MobiDB-lite"/>
    </source>
</evidence>
<accession>A0A678T8W3</accession>
<proteinExistence type="predicted"/>
<gene>
    <name evidence="2" type="ORF">SS32F07_000011</name>
</gene>